<evidence type="ECO:0000256" key="6">
    <source>
        <dbReference type="SAM" id="Phobius"/>
    </source>
</evidence>
<proteinExistence type="predicted"/>
<dbReference type="Proteomes" id="UP001237780">
    <property type="component" value="Unassembled WGS sequence"/>
</dbReference>
<dbReference type="PANTHER" id="PTHR30485:SF2">
    <property type="entry name" value="BLL0597 PROTEIN"/>
    <property type="match status" value="1"/>
</dbReference>
<organism evidence="8 9">
    <name type="scientific">Phyllobacterium ifriqiyense</name>
    <dbReference type="NCBI Taxonomy" id="314238"/>
    <lineage>
        <taxon>Bacteria</taxon>
        <taxon>Pseudomonadati</taxon>
        <taxon>Pseudomonadota</taxon>
        <taxon>Alphaproteobacteria</taxon>
        <taxon>Hyphomicrobiales</taxon>
        <taxon>Phyllobacteriaceae</taxon>
        <taxon>Phyllobacterium</taxon>
    </lineage>
</organism>
<dbReference type="RefSeq" id="WP_307285017.1">
    <property type="nucleotide sequence ID" value="NZ_JAUSZT010000003.1"/>
</dbReference>
<dbReference type="InterPro" id="IPR016174">
    <property type="entry name" value="Di-haem_cyt_TM"/>
</dbReference>
<keyword evidence="5 6" id="KW-0472">Membrane</keyword>
<keyword evidence="2" id="KW-1003">Cell membrane</keyword>
<evidence type="ECO:0000256" key="1">
    <source>
        <dbReference type="ARBA" id="ARBA00004651"/>
    </source>
</evidence>
<evidence type="ECO:0000259" key="7">
    <source>
        <dbReference type="Pfam" id="PF01292"/>
    </source>
</evidence>
<dbReference type="Gene3D" id="1.20.950.20">
    <property type="entry name" value="Transmembrane di-heme cytochromes, Chain C"/>
    <property type="match status" value="1"/>
</dbReference>
<feature type="transmembrane region" description="Helical" evidence="6">
    <location>
        <begin position="106"/>
        <end position="126"/>
    </location>
</feature>
<protein>
    <submittedName>
        <fullName evidence="8">Cytochrome b</fullName>
    </submittedName>
</protein>
<evidence type="ECO:0000256" key="3">
    <source>
        <dbReference type="ARBA" id="ARBA00022692"/>
    </source>
</evidence>
<comment type="caution">
    <text evidence="8">The sequence shown here is derived from an EMBL/GenBank/DDBJ whole genome shotgun (WGS) entry which is preliminary data.</text>
</comment>
<feature type="transmembrane region" description="Helical" evidence="6">
    <location>
        <begin position="21"/>
        <end position="39"/>
    </location>
</feature>
<keyword evidence="3 6" id="KW-0812">Transmembrane</keyword>
<dbReference type="Pfam" id="PF01292">
    <property type="entry name" value="Ni_hydr_CYTB"/>
    <property type="match status" value="1"/>
</dbReference>
<evidence type="ECO:0000256" key="5">
    <source>
        <dbReference type="ARBA" id="ARBA00023136"/>
    </source>
</evidence>
<dbReference type="InterPro" id="IPR051542">
    <property type="entry name" value="Hydrogenase_cytochrome"/>
</dbReference>
<keyword evidence="4 6" id="KW-1133">Transmembrane helix</keyword>
<name>A0ABU0SEB3_9HYPH</name>
<dbReference type="SUPFAM" id="SSF81342">
    <property type="entry name" value="Transmembrane di-heme cytochromes"/>
    <property type="match status" value="1"/>
</dbReference>
<evidence type="ECO:0000256" key="4">
    <source>
        <dbReference type="ARBA" id="ARBA00022989"/>
    </source>
</evidence>
<reference evidence="8 9" key="1">
    <citation type="submission" date="2023-07" db="EMBL/GenBank/DDBJ databases">
        <title>Comparative genomics of wheat-associated soil bacteria to identify genetic determinants of phenazine resistance.</title>
        <authorList>
            <person name="Mouncey N."/>
        </authorList>
    </citation>
    <scope>NUCLEOTIDE SEQUENCE [LARGE SCALE GENOMIC DNA]</scope>
    <source>
        <strain evidence="8 9">W4I11</strain>
    </source>
</reference>
<dbReference type="PANTHER" id="PTHR30485">
    <property type="entry name" value="NI/FE-HYDROGENASE 1 B-TYPE CYTOCHROME SUBUNIT"/>
    <property type="match status" value="1"/>
</dbReference>
<evidence type="ECO:0000313" key="8">
    <source>
        <dbReference type="EMBL" id="MDQ0999121.1"/>
    </source>
</evidence>
<keyword evidence="9" id="KW-1185">Reference proteome</keyword>
<feature type="transmembrane region" description="Helical" evidence="6">
    <location>
        <begin position="146"/>
        <end position="166"/>
    </location>
</feature>
<evidence type="ECO:0000256" key="2">
    <source>
        <dbReference type="ARBA" id="ARBA00022475"/>
    </source>
</evidence>
<feature type="transmembrane region" description="Helical" evidence="6">
    <location>
        <begin position="51"/>
        <end position="68"/>
    </location>
</feature>
<accession>A0ABU0SEB3</accession>
<dbReference type="EMBL" id="JAUSZT010000003">
    <property type="protein sequence ID" value="MDQ0999121.1"/>
    <property type="molecule type" value="Genomic_DNA"/>
</dbReference>
<gene>
    <name evidence="8" type="ORF">QFZ34_004303</name>
</gene>
<evidence type="ECO:0000313" key="9">
    <source>
        <dbReference type="Proteomes" id="UP001237780"/>
    </source>
</evidence>
<feature type="domain" description="Cytochrome b561 bacterial/Ni-hydrogenase" evidence="7">
    <location>
        <begin position="19"/>
        <end position="179"/>
    </location>
</feature>
<sequence length="184" mass="20500">MTSELSEIASQERQSIKTWPGYIRAMHWTLASCVLGAWIMSENIRWVHEYLGYGAVTIVTIRIFAGFLDGGFVKFTNFVKGPAETVGYLKQIWRGKEERHIGHNPAGGAMILALLLTISMTGLTGWLLTTDRFFGEELLEDVHQFLANGVIFLVALHLAGVLLASVRHKENLVAAMITGRKRLT</sequence>
<comment type="subcellular location">
    <subcellularLocation>
        <location evidence="1">Cell membrane</location>
        <topology evidence="1">Multi-pass membrane protein</topology>
    </subcellularLocation>
</comment>
<dbReference type="InterPro" id="IPR011577">
    <property type="entry name" value="Cyt_b561_bac/Ni-Hgenase"/>
</dbReference>